<evidence type="ECO:0000313" key="2">
    <source>
        <dbReference type="EMBL" id="MFD1047726.1"/>
    </source>
</evidence>
<evidence type="ECO:0008006" key="4">
    <source>
        <dbReference type="Google" id="ProtNLM"/>
    </source>
</evidence>
<evidence type="ECO:0000256" key="1">
    <source>
        <dbReference type="SAM" id="Phobius"/>
    </source>
</evidence>
<accession>A0ABW3MBR3</accession>
<keyword evidence="3" id="KW-1185">Reference proteome</keyword>
<sequence length="83" mass="8820">TSSGFGVLASMVALITRRWGMTWICALGGWFACVDGVLAIWSRQSSEGSPGIGLVLAEISMVVIATCWFRTAWSKPDPKIAGS</sequence>
<dbReference type="EMBL" id="JBHTIS010001220">
    <property type="protein sequence ID" value="MFD1047726.1"/>
    <property type="molecule type" value="Genomic_DNA"/>
</dbReference>
<feature type="transmembrane region" description="Helical" evidence="1">
    <location>
        <begin position="20"/>
        <end position="41"/>
    </location>
</feature>
<organism evidence="2 3">
    <name type="scientific">Kibdelosporangium lantanae</name>
    <dbReference type="NCBI Taxonomy" id="1497396"/>
    <lineage>
        <taxon>Bacteria</taxon>
        <taxon>Bacillati</taxon>
        <taxon>Actinomycetota</taxon>
        <taxon>Actinomycetes</taxon>
        <taxon>Pseudonocardiales</taxon>
        <taxon>Pseudonocardiaceae</taxon>
        <taxon>Kibdelosporangium</taxon>
    </lineage>
</organism>
<reference evidence="3" key="1">
    <citation type="journal article" date="2019" name="Int. J. Syst. Evol. Microbiol.">
        <title>The Global Catalogue of Microorganisms (GCM) 10K type strain sequencing project: providing services to taxonomists for standard genome sequencing and annotation.</title>
        <authorList>
            <consortium name="The Broad Institute Genomics Platform"/>
            <consortium name="The Broad Institute Genome Sequencing Center for Infectious Disease"/>
            <person name="Wu L."/>
            <person name="Ma J."/>
        </authorList>
    </citation>
    <scope>NUCLEOTIDE SEQUENCE [LARGE SCALE GENOMIC DNA]</scope>
    <source>
        <strain evidence="3">JCM 31486</strain>
    </source>
</reference>
<gene>
    <name evidence="2" type="ORF">ACFQ1S_20400</name>
</gene>
<protein>
    <recommendedName>
        <fullName evidence="4">DUF4345 domain-containing protein</fullName>
    </recommendedName>
</protein>
<dbReference type="Proteomes" id="UP001597045">
    <property type="component" value="Unassembled WGS sequence"/>
</dbReference>
<keyword evidence="1" id="KW-1133">Transmembrane helix</keyword>
<keyword evidence="1" id="KW-0812">Transmembrane</keyword>
<name>A0ABW3MBR3_9PSEU</name>
<evidence type="ECO:0000313" key="3">
    <source>
        <dbReference type="Proteomes" id="UP001597045"/>
    </source>
</evidence>
<proteinExistence type="predicted"/>
<feature type="transmembrane region" description="Helical" evidence="1">
    <location>
        <begin position="53"/>
        <end position="73"/>
    </location>
</feature>
<comment type="caution">
    <text evidence="2">The sequence shown here is derived from an EMBL/GenBank/DDBJ whole genome shotgun (WGS) entry which is preliminary data.</text>
</comment>
<keyword evidence="1" id="KW-0472">Membrane</keyword>
<feature type="non-terminal residue" evidence="2">
    <location>
        <position position="1"/>
    </location>
</feature>